<feature type="transmembrane region" description="Helical" evidence="1">
    <location>
        <begin position="71"/>
        <end position="91"/>
    </location>
</feature>
<organism evidence="2 3">
    <name type="scientific">Citrobacter freundii</name>
    <dbReference type="NCBI Taxonomy" id="546"/>
    <lineage>
        <taxon>Bacteria</taxon>
        <taxon>Pseudomonadati</taxon>
        <taxon>Pseudomonadota</taxon>
        <taxon>Gammaproteobacteria</taxon>
        <taxon>Enterobacterales</taxon>
        <taxon>Enterobacteriaceae</taxon>
        <taxon>Citrobacter</taxon>
        <taxon>Citrobacter freundii complex</taxon>
    </lineage>
</organism>
<dbReference type="Proteomes" id="UP000510650">
    <property type="component" value="Chromosome"/>
</dbReference>
<name>A0AAE7GR22_CITFR</name>
<feature type="transmembrane region" description="Helical" evidence="1">
    <location>
        <begin position="118"/>
        <end position="137"/>
    </location>
</feature>
<feature type="transmembrane region" description="Helical" evidence="1">
    <location>
        <begin position="394"/>
        <end position="414"/>
    </location>
</feature>
<feature type="transmembrane region" description="Helical" evidence="1">
    <location>
        <begin position="199"/>
        <end position="218"/>
    </location>
</feature>
<evidence type="ECO:0000256" key="1">
    <source>
        <dbReference type="SAM" id="Phobius"/>
    </source>
</evidence>
<protein>
    <submittedName>
        <fullName evidence="2">Oligosaccharide repeat unit polymerase</fullName>
    </submittedName>
</protein>
<sequence>MINSKINVISIKDKNACVLLYVVLIVFCVFSLIFNHASLYSWTQTILFILIMTVMFLYIMFSKNITYIDPVLLFFVAIFLYEIPKLLWYLGFYSEDEVQRSALTSFNIKNVDYINGSAWYLIYTIIAMLIVLISSSLNIKFECTDRYYSLPNQSVRYFSYIIISFFVVVLFLASTDGRLLYFLSARQGDLGAKDLRDGLYFLTAISISMLYLFVYAYVCQVSRVKKAFLSLCFALISIIVFLITGSRGFIVYGVVSYFIYLINENGDVPWIKLIFLTIVIAMSFSVMGILRNIPIDSLSIDSIVLFYSENNDSQSLGEYQMQLRDELIFDRSDIIEPYYFDFIISPITSIIPKSVIGSFKMPMIDGVIAKDIWGRYDIGLPVNVTTEAFLSFKFMGFLLFIPLGIFLRLFYLYMVHKSNFVYVYIPIMILSQTFLTSKLFFVMQVAIIMVVFILINKLFETNA</sequence>
<dbReference type="RefSeq" id="WP_181218964.1">
    <property type="nucleotide sequence ID" value="NZ_CP055538.1"/>
</dbReference>
<feature type="transmembrane region" description="Helical" evidence="1">
    <location>
        <begin position="270"/>
        <end position="290"/>
    </location>
</feature>
<feature type="transmembrane region" description="Helical" evidence="1">
    <location>
        <begin position="227"/>
        <end position="250"/>
    </location>
</feature>
<feature type="transmembrane region" description="Helical" evidence="1">
    <location>
        <begin position="40"/>
        <end position="59"/>
    </location>
</feature>
<proteinExistence type="predicted"/>
<evidence type="ECO:0000313" key="2">
    <source>
        <dbReference type="EMBL" id="QLO12772.1"/>
    </source>
</evidence>
<keyword evidence="1" id="KW-1133">Transmembrane helix</keyword>
<evidence type="ECO:0000313" key="3">
    <source>
        <dbReference type="Proteomes" id="UP000510650"/>
    </source>
</evidence>
<reference evidence="3" key="1">
    <citation type="submission" date="2020-06" db="EMBL/GenBank/DDBJ databases">
        <title>REHAB project genomes.</title>
        <authorList>
            <person name="Shaw L.P."/>
        </authorList>
    </citation>
    <scope>NUCLEOTIDE SEQUENCE [LARGE SCALE GENOMIC DNA]</scope>
    <source>
        <strain evidence="3">RHBSTW-00398</strain>
    </source>
</reference>
<keyword evidence="1" id="KW-0472">Membrane</keyword>
<dbReference type="EMBL" id="CP055538">
    <property type="protein sequence ID" value="QLO12772.1"/>
    <property type="molecule type" value="Genomic_DNA"/>
</dbReference>
<keyword evidence="1" id="KW-0812">Transmembrane</keyword>
<accession>A0AAE7GR22</accession>
<gene>
    <name evidence="2" type="ORF">HV183_04595</name>
</gene>
<dbReference type="AlphaFoldDB" id="A0AAE7GR22"/>
<feature type="transmembrane region" description="Helical" evidence="1">
    <location>
        <begin position="434"/>
        <end position="455"/>
    </location>
</feature>
<feature type="transmembrane region" description="Helical" evidence="1">
    <location>
        <begin position="16"/>
        <end position="34"/>
    </location>
</feature>
<feature type="transmembrane region" description="Helical" evidence="1">
    <location>
        <begin position="157"/>
        <end position="174"/>
    </location>
</feature>